<protein>
    <submittedName>
        <fullName evidence="2">Caspase b-like</fullName>
    </submittedName>
</protein>
<dbReference type="PROSITE" id="PS50824">
    <property type="entry name" value="DAPIN"/>
    <property type="match status" value="1"/>
</dbReference>
<dbReference type="SUPFAM" id="SSF47986">
    <property type="entry name" value="DEATH domain"/>
    <property type="match status" value="1"/>
</dbReference>
<reference evidence="2 3" key="1">
    <citation type="submission" date="2024-01" db="EMBL/GenBank/DDBJ databases">
        <authorList>
            <person name="Alioto T."/>
            <person name="Alioto T."/>
            <person name="Gomez Garrido J."/>
        </authorList>
    </citation>
    <scope>NUCLEOTIDE SEQUENCE [LARGE SCALE GENOMIC DNA]</scope>
</reference>
<proteinExistence type="predicted"/>
<evidence type="ECO:0000313" key="3">
    <source>
        <dbReference type="Proteomes" id="UP001314229"/>
    </source>
</evidence>
<name>A0AAV1PP49_SCOSC</name>
<dbReference type="AlphaFoldDB" id="A0AAV1PP49"/>
<comment type="caution">
    <text evidence="2">The sequence shown here is derived from an EMBL/GenBank/DDBJ whole genome shotgun (WGS) entry which is preliminary data.</text>
</comment>
<dbReference type="Proteomes" id="UP001314229">
    <property type="component" value="Unassembled WGS sequence"/>
</dbReference>
<dbReference type="Pfam" id="PF02758">
    <property type="entry name" value="PYRIN"/>
    <property type="match status" value="1"/>
</dbReference>
<sequence length="92" mass="10504">MQVPQLLLRTLDDLVDSDFKTFNWYLTSCSSKSYAPIPKSRLENAARRDTVSEMIQNYGEESAVNITVEILKNINNNFAAEKLKKEYAEGRA</sequence>
<evidence type="ECO:0000313" key="2">
    <source>
        <dbReference type="EMBL" id="CAK6972985.1"/>
    </source>
</evidence>
<gene>
    <name evidence="2" type="ORF">FSCOSCO3_A028297</name>
</gene>
<dbReference type="InterPro" id="IPR004020">
    <property type="entry name" value="DAPIN"/>
</dbReference>
<evidence type="ECO:0000259" key="1">
    <source>
        <dbReference type="PROSITE" id="PS50824"/>
    </source>
</evidence>
<keyword evidence="3" id="KW-1185">Reference proteome</keyword>
<dbReference type="CDD" id="cd08321">
    <property type="entry name" value="Pyrin_ASC-like"/>
    <property type="match status" value="1"/>
</dbReference>
<dbReference type="Gene3D" id="1.10.533.10">
    <property type="entry name" value="Death Domain, Fas"/>
    <property type="match status" value="1"/>
</dbReference>
<feature type="domain" description="Pyrin" evidence="1">
    <location>
        <begin position="1"/>
        <end position="89"/>
    </location>
</feature>
<accession>A0AAV1PP49</accession>
<dbReference type="EMBL" id="CAWUFR010000219">
    <property type="protein sequence ID" value="CAK6972985.1"/>
    <property type="molecule type" value="Genomic_DNA"/>
</dbReference>
<dbReference type="InterPro" id="IPR011029">
    <property type="entry name" value="DEATH-like_dom_sf"/>
</dbReference>
<dbReference type="SMART" id="SM01289">
    <property type="entry name" value="PYRIN"/>
    <property type="match status" value="1"/>
</dbReference>
<organism evidence="2 3">
    <name type="scientific">Scomber scombrus</name>
    <name type="common">Atlantic mackerel</name>
    <name type="synonym">Scomber vernalis</name>
    <dbReference type="NCBI Taxonomy" id="13677"/>
    <lineage>
        <taxon>Eukaryota</taxon>
        <taxon>Metazoa</taxon>
        <taxon>Chordata</taxon>
        <taxon>Craniata</taxon>
        <taxon>Vertebrata</taxon>
        <taxon>Euteleostomi</taxon>
        <taxon>Actinopterygii</taxon>
        <taxon>Neopterygii</taxon>
        <taxon>Teleostei</taxon>
        <taxon>Neoteleostei</taxon>
        <taxon>Acanthomorphata</taxon>
        <taxon>Pelagiaria</taxon>
        <taxon>Scombriformes</taxon>
        <taxon>Scombridae</taxon>
        <taxon>Scomber</taxon>
    </lineage>
</organism>